<dbReference type="Proteomes" id="UP000321820">
    <property type="component" value="Chromosome"/>
</dbReference>
<dbReference type="GO" id="GO:0004180">
    <property type="term" value="F:carboxypeptidase activity"/>
    <property type="evidence" value="ECO:0007669"/>
    <property type="project" value="UniProtKB-KW"/>
</dbReference>
<sequence>MPCSRQLLVLFFCFAAVIARAQQMIAVPEGPAPQPGTVAGVVMDTDGAAIPGAKITVVRNGSMVDGVSTVSGGDGVFSLPRVPSGTAVTFSVSVNGFSPWTSASVTLTPGQYMELPEIKLAVAAIATEVTAIFPEELAKEQVKEEEKQRVLGVIPNFYVVYDHNAVPMTSALKFRLAMKASTDVVTFAGVGFISGIYQAADRPDFQQGAKGYGQRYGAIYADGVTDILIGGAVLPSLLHQDPRYFYQGTGTRKSRVLHALSSPFICKGDNGKWQFNYSSIGGDLASGAISNLYYPESNRGPNLVFNTALTAAGGRMINALAQEFILKKLTSGNHDKN</sequence>
<dbReference type="SUPFAM" id="SSF49464">
    <property type="entry name" value="Carboxypeptidase regulatory domain-like"/>
    <property type="match status" value="1"/>
</dbReference>
<dbReference type="EMBL" id="CP042806">
    <property type="protein sequence ID" value="QEE29810.1"/>
    <property type="molecule type" value="Genomic_DNA"/>
</dbReference>
<evidence type="ECO:0000313" key="3">
    <source>
        <dbReference type="Proteomes" id="UP000321820"/>
    </source>
</evidence>
<proteinExistence type="predicted"/>
<evidence type="ECO:0000256" key="1">
    <source>
        <dbReference type="SAM" id="SignalP"/>
    </source>
</evidence>
<keyword evidence="1" id="KW-0732">Signal</keyword>
<keyword evidence="2" id="KW-0121">Carboxypeptidase</keyword>
<feature type="chain" id="PRO_5023103699" evidence="1">
    <location>
        <begin position="22"/>
        <end position="337"/>
    </location>
</feature>
<keyword evidence="2" id="KW-0645">Protease</keyword>
<protein>
    <submittedName>
        <fullName evidence="2">Carboxypeptidase regulatory-like domain-containing protein</fullName>
    </submittedName>
</protein>
<dbReference type="KEGG" id="talb:FTW19_18580"/>
<evidence type="ECO:0000313" key="2">
    <source>
        <dbReference type="EMBL" id="QEE29810.1"/>
    </source>
</evidence>
<dbReference type="OrthoDB" id="115803at2"/>
<dbReference type="AlphaFoldDB" id="A0A5B9EG84"/>
<feature type="signal peptide" evidence="1">
    <location>
        <begin position="1"/>
        <end position="21"/>
    </location>
</feature>
<dbReference type="Pfam" id="PF13620">
    <property type="entry name" value="CarboxypepD_reg"/>
    <property type="match status" value="1"/>
</dbReference>
<reference evidence="2 3" key="1">
    <citation type="submission" date="2019-08" db="EMBL/GenBank/DDBJ databases">
        <title>Complete genome sequence of Terriglobus albidus strain ORNL.</title>
        <authorList>
            <person name="Podar M."/>
        </authorList>
    </citation>
    <scope>NUCLEOTIDE SEQUENCE [LARGE SCALE GENOMIC DNA]</scope>
    <source>
        <strain evidence="2 3">ORNL</strain>
    </source>
</reference>
<dbReference type="Gene3D" id="2.60.40.1120">
    <property type="entry name" value="Carboxypeptidase-like, regulatory domain"/>
    <property type="match status" value="1"/>
</dbReference>
<keyword evidence="3" id="KW-1185">Reference proteome</keyword>
<gene>
    <name evidence="2" type="ORF">FTW19_18580</name>
</gene>
<name>A0A5B9EG84_9BACT</name>
<keyword evidence="2" id="KW-0378">Hydrolase</keyword>
<dbReference type="InterPro" id="IPR008969">
    <property type="entry name" value="CarboxyPept-like_regulatory"/>
</dbReference>
<accession>A0A5B9EG84</accession>
<organism evidence="2 3">
    <name type="scientific">Terriglobus albidus</name>
    <dbReference type="NCBI Taxonomy" id="1592106"/>
    <lineage>
        <taxon>Bacteria</taxon>
        <taxon>Pseudomonadati</taxon>
        <taxon>Acidobacteriota</taxon>
        <taxon>Terriglobia</taxon>
        <taxon>Terriglobales</taxon>
        <taxon>Acidobacteriaceae</taxon>
        <taxon>Terriglobus</taxon>
    </lineage>
</organism>